<dbReference type="Pfam" id="PF00400">
    <property type="entry name" value="WD40"/>
    <property type="match status" value="5"/>
</dbReference>
<dbReference type="PROSITE" id="PS50294">
    <property type="entry name" value="WD_REPEATS_REGION"/>
    <property type="match status" value="3"/>
</dbReference>
<reference evidence="5" key="2">
    <citation type="submission" date="2015-08" db="EMBL/GenBank/DDBJ databases">
        <authorList>
            <person name="Babu N.S."/>
            <person name="Beckwith C.J."/>
            <person name="Beseler K.G."/>
            <person name="Brison A."/>
            <person name="Carone J.V."/>
            <person name="Caskin T.P."/>
            <person name="Diamond M."/>
            <person name="Durham M.E."/>
            <person name="Foxe J.M."/>
            <person name="Go M."/>
            <person name="Henderson B.A."/>
            <person name="Jones I.B."/>
            <person name="McGettigan J.A."/>
            <person name="Micheletti S.J."/>
            <person name="Nasrallah M.E."/>
            <person name="Ortiz D."/>
            <person name="Piller C.R."/>
            <person name="Privatt S.R."/>
            <person name="Schneider S.L."/>
            <person name="Sharp S."/>
            <person name="Smith T.C."/>
            <person name="Stanton J.D."/>
            <person name="Ullery H.E."/>
            <person name="Wilson R.J."/>
            <person name="Serrano M.G."/>
            <person name="Buck G."/>
            <person name="Lee V."/>
            <person name="Wang Y."/>
            <person name="Carvalho R."/>
            <person name="Voegtly L."/>
            <person name="Shi R."/>
            <person name="Duckworth R."/>
            <person name="Johnson A."/>
            <person name="Loviza R."/>
            <person name="Walstead R."/>
            <person name="Shah Z."/>
            <person name="Kiflezghi M."/>
            <person name="Wade K."/>
            <person name="Ball S.L."/>
            <person name="Bradley K.W."/>
            <person name="Asai D.J."/>
            <person name="Bowman C.A."/>
            <person name="Russell D.A."/>
            <person name="Pope W.H."/>
            <person name="Jacobs-Sera D."/>
            <person name="Hendrix R.W."/>
            <person name="Hatfull G.F."/>
        </authorList>
    </citation>
    <scope>NUCLEOTIDE SEQUENCE [LARGE SCALE GENOMIC DNA]</scope>
</reference>
<dbReference type="HAMAP" id="MF_03037">
    <property type="entry name" value="ciao1"/>
    <property type="match status" value="1"/>
</dbReference>
<reference evidence="6 7" key="3">
    <citation type="submission" date="2017-10" db="EMBL/GenBank/DDBJ databases">
        <title>Consistent, comparative and evidence-based genome annotation and re-annotation for the closely-related species, Cryptosporidium parvum, C. hominis and C. tyzzeri.</title>
        <authorList>
            <person name="Baptista R.P."/>
            <person name="Li Y."/>
            <person name="Sateriale A."/>
            <person name="Striepen B."/>
            <person name="Kissinger J.C."/>
        </authorList>
    </citation>
    <scope>NUCLEOTIDE SEQUENCE [LARGE SCALE GENOMIC DNA]</scope>
    <source>
        <strain evidence="6">30976</strain>
    </source>
</reference>
<dbReference type="PROSITE" id="PS50082">
    <property type="entry name" value="WD_REPEATS_2"/>
    <property type="match status" value="4"/>
</dbReference>
<evidence type="ECO:0000313" key="7">
    <source>
        <dbReference type="Proteomes" id="UP001429100"/>
    </source>
</evidence>
<evidence type="ECO:0000313" key="5">
    <source>
        <dbReference type="EMBL" id="CUV04165.1"/>
    </source>
</evidence>
<dbReference type="OrthoDB" id="284782at2759"/>
<evidence type="ECO:0000256" key="3">
    <source>
        <dbReference type="HAMAP-Rule" id="MF_03037"/>
    </source>
</evidence>
<feature type="repeat" description="WD" evidence="4">
    <location>
        <begin position="173"/>
        <end position="205"/>
    </location>
</feature>
<accession>A0A0S4TD15</accession>
<evidence type="ECO:0000256" key="4">
    <source>
        <dbReference type="PROSITE-ProRule" id="PRU00221"/>
    </source>
</evidence>
<protein>
    <recommendedName>
        <fullName evidence="3">Probable cytosolic iron-sulfur protein assembly protein CIAO1 homolog</fullName>
    </recommendedName>
</protein>
<keyword evidence="2" id="KW-0677">Repeat</keyword>
<dbReference type="GO" id="GO:0097361">
    <property type="term" value="C:cytosolic [4Fe-4S] assembly targeting complex"/>
    <property type="evidence" value="ECO:0007669"/>
    <property type="project" value="InterPro"/>
</dbReference>
<dbReference type="InterPro" id="IPR001680">
    <property type="entry name" value="WD40_rpt"/>
</dbReference>
<sequence>MGSLDKLGIIGVLDSAIWSVASHPKDRIIASCGSSIVVWMDTKLKNHKWYQEIEIVNKCSMAGNSWVKAYEFGSLEHKRLIRKIAWSPCGGMIISASFDSSISVWEFVSRDIGWACICKILGPESEVKCVDWSPFNNFVAACCRDRAIWFFSLDIGENRKLGTPIEYDCIGVVTAHTNDIKKIKWHPTIPMVLLSCSYDNTIIAWAPSSQLLGHDEVKSLEWVKLYTLNGHSSTVWDFTYSPNGEFLLSCSDDSSIVLWNSNQGNENKFKNLNSVNFALTDTFKMIFYNTPNTKRLSKYIQIDQANSFINNYDKELYSYPIYSIEWCNYINCIIVSSADKSLHLFSVTDSKRLKHICEKPNAHNSEINSVSWLNDDKKGEFISAGDDGEIALWRFDFE</sequence>
<reference evidence="6 7" key="1">
    <citation type="submission" date="2014-11" db="EMBL/GenBank/DDBJ databases">
        <title>Comparative genomic analysis of Cryptosporidium hominis reveals occurrence of genetic recombination in virulent subtypes.</title>
        <authorList>
            <person name="Guo Y."/>
            <person name="Tang K."/>
            <person name="Frace M."/>
            <person name="Li N."/>
            <person name="Roellig D.M."/>
            <person name="Sammons S."/>
            <person name="Knipe K."/>
            <person name="Rowe L."/>
            <person name="Feng Y."/>
            <person name="Xiao L."/>
        </authorList>
    </citation>
    <scope>NUCLEOTIDE SEQUENCE [LARGE SCALE GENOMIC DNA]</scope>
    <source>
        <strain evidence="6">30976</strain>
    </source>
</reference>
<dbReference type="VEuPathDB" id="CryptoDB:Chro.10254"/>
<feature type="repeat" description="WD" evidence="4">
    <location>
        <begin position="228"/>
        <end position="269"/>
    </location>
</feature>
<dbReference type="EMBL" id="LN877947">
    <property type="protein sequence ID" value="CUV04165.1"/>
    <property type="molecule type" value="Genomic_DNA"/>
</dbReference>
<feature type="repeat" description="WD" evidence="4">
    <location>
        <begin position="74"/>
        <end position="106"/>
    </location>
</feature>
<dbReference type="SMR" id="A0A0S4TD15"/>
<dbReference type="AlphaFoldDB" id="A0A0S4TD15"/>
<name>A0A0S4TD15_CRYHO</name>
<dbReference type="Proteomes" id="UP000199752">
    <property type="component" value="Chromosome 1"/>
</dbReference>
<dbReference type="InterPro" id="IPR028608">
    <property type="entry name" value="CIAO1/Cia1"/>
</dbReference>
<dbReference type="VEuPathDB" id="CryptoDB:GY17_00001228"/>
<dbReference type="Gene3D" id="2.130.10.10">
    <property type="entry name" value="YVTN repeat-like/Quinoprotein amine dehydrogenase"/>
    <property type="match status" value="1"/>
</dbReference>
<proteinExistence type="inferred from homology"/>
<dbReference type="Proteomes" id="UP001429100">
    <property type="component" value="Unassembled WGS sequence"/>
</dbReference>
<evidence type="ECO:0000256" key="1">
    <source>
        <dbReference type="ARBA" id="ARBA00022574"/>
    </source>
</evidence>
<gene>
    <name evidence="5" type="ORF">CHUDEA1_2230</name>
    <name evidence="6" type="ORF">GY17_00001228</name>
</gene>
<dbReference type="PANTHER" id="PTHR19920">
    <property type="entry name" value="WD40 PROTEIN CIAO1"/>
    <property type="match status" value="1"/>
</dbReference>
<dbReference type="SUPFAM" id="SSF50978">
    <property type="entry name" value="WD40 repeat-like"/>
    <property type="match status" value="1"/>
</dbReference>
<keyword evidence="7" id="KW-1185">Reference proteome</keyword>
<dbReference type="PANTHER" id="PTHR19920:SF0">
    <property type="entry name" value="CYTOSOLIC IRON-SULFUR PROTEIN ASSEMBLY PROTEIN CIAO1-RELATED"/>
    <property type="match status" value="1"/>
</dbReference>
<organism evidence="5">
    <name type="scientific">Cryptosporidium hominis</name>
    <dbReference type="NCBI Taxonomy" id="237895"/>
    <lineage>
        <taxon>Eukaryota</taxon>
        <taxon>Sar</taxon>
        <taxon>Alveolata</taxon>
        <taxon>Apicomplexa</taxon>
        <taxon>Conoidasida</taxon>
        <taxon>Coccidia</taxon>
        <taxon>Eucoccidiorida</taxon>
        <taxon>Eimeriorina</taxon>
        <taxon>Cryptosporidiidae</taxon>
        <taxon>Cryptosporidium</taxon>
    </lineage>
</organism>
<dbReference type="VEuPathDB" id="CryptoDB:ChTU502y2012_305g0085"/>
<dbReference type="EMBL" id="JTAI01000044">
    <property type="protein sequence ID" value="PPS97280.1"/>
    <property type="molecule type" value="Genomic_DNA"/>
</dbReference>
<feature type="repeat" description="WD" evidence="4">
    <location>
        <begin position="360"/>
        <end position="398"/>
    </location>
</feature>
<comment type="function">
    <text evidence="3">Essential component of the cytosolic iron-sulfur (Fe/S) protein assembly machinery. Required for the maturation of extramitochondrial Fe/S proteins.</text>
</comment>
<evidence type="ECO:0000256" key="2">
    <source>
        <dbReference type="ARBA" id="ARBA00022737"/>
    </source>
</evidence>
<comment type="similarity">
    <text evidence="3">Belongs to the WD repeat CIA1 family.</text>
</comment>
<dbReference type="InterPro" id="IPR015943">
    <property type="entry name" value="WD40/YVTN_repeat-like_dom_sf"/>
</dbReference>
<dbReference type="InterPro" id="IPR036322">
    <property type="entry name" value="WD40_repeat_dom_sf"/>
</dbReference>
<dbReference type="SMART" id="SM00320">
    <property type="entry name" value="WD40"/>
    <property type="match status" value="7"/>
</dbReference>
<evidence type="ECO:0000313" key="6">
    <source>
        <dbReference type="EMBL" id="PPS97280.1"/>
    </source>
</evidence>
<dbReference type="VEuPathDB" id="CryptoDB:CHUDEA1_2230"/>
<keyword evidence="1 4" id="KW-0853">WD repeat</keyword>
<dbReference type="GO" id="GO:0016226">
    <property type="term" value="P:iron-sulfur cluster assembly"/>
    <property type="evidence" value="ECO:0007669"/>
    <property type="project" value="UniProtKB-UniRule"/>
</dbReference>